<accession>A0A7G5MVV7</accession>
<protein>
    <submittedName>
        <fullName evidence="1">Uncharacterized protein</fullName>
    </submittedName>
</protein>
<evidence type="ECO:0000313" key="1">
    <source>
        <dbReference type="EMBL" id="QMW78750.1"/>
    </source>
</evidence>
<reference evidence="1 2" key="1">
    <citation type="submission" date="2019-04" db="EMBL/GenBank/DDBJ databases">
        <authorList>
            <person name="Schori C."/>
            <person name="Ahrens C."/>
        </authorList>
    </citation>
    <scope>NUCLEOTIDE SEQUENCE [LARGE SCALE GENOMIC DNA]</scope>
    <source>
        <strain evidence="1 2">DSM 2950</strain>
    </source>
</reference>
<evidence type="ECO:0000313" key="2">
    <source>
        <dbReference type="Proteomes" id="UP000515789"/>
    </source>
</evidence>
<gene>
    <name evidence="1" type="ORF">E5259_14770</name>
</gene>
<dbReference type="AlphaFoldDB" id="A0A7G5MVV7"/>
<proteinExistence type="predicted"/>
<sequence length="79" mass="9350">MAYHGEDGTYSCDCCGFRNKWNASDDIHGELWGCEKCGNTFCSKCFIDRYGNEEYMRMMQDSNEIYCPDCWENKKREDD</sequence>
<dbReference type="Proteomes" id="UP000515789">
    <property type="component" value="Chromosome"/>
</dbReference>
<dbReference type="GeneID" id="75051304"/>
<organism evidence="1 2">
    <name type="scientific">Blautia producta</name>
    <dbReference type="NCBI Taxonomy" id="33035"/>
    <lineage>
        <taxon>Bacteria</taxon>
        <taxon>Bacillati</taxon>
        <taxon>Bacillota</taxon>
        <taxon>Clostridia</taxon>
        <taxon>Lachnospirales</taxon>
        <taxon>Lachnospiraceae</taxon>
        <taxon>Blautia</taxon>
    </lineage>
</organism>
<name>A0A7G5MVV7_9FIRM</name>
<dbReference type="EMBL" id="CP039126">
    <property type="protein sequence ID" value="QMW78750.1"/>
    <property type="molecule type" value="Genomic_DNA"/>
</dbReference>
<dbReference type="RefSeq" id="WP_018595943.1">
    <property type="nucleotide sequence ID" value="NZ_CABLBP010000024.1"/>
</dbReference>